<dbReference type="KEGG" id="bths:CNY62_07005"/>
<feature type="transmembrane region" description="Helical" evidence="5">
    <location>
        <begin position="196"/>
        <end position="229"/>
    </location>
</feature>
<proteinExistence type="predicted"/>
<evidence type="ECO:0000259" key="6">
    <source>
        <dbReference type="Pfam" id="PF04932"/>
    </source>
</evidence>
<dbReference type="RefSeq" id="WP_029090861.1">
    <property type="nucleotide sequence ID" value="NZ_CBCPHX010000006.1"/>
</dbReference>
<sequence>MTLQDNRQWKWSEIFVLLVMLSLYFGIFNIYVGFSVKLYMIVLGIGAIFSIKTLAFDKLLFFETLMIAFFMISIFSALQFRYPAEQLRFIVVVLILLSYYFIMRGTLVRLSIKKIETMIEISGLIGISISLVYYVLGIMQVNMVFKGNGIQVLGALIDRQAPRLTGVASTDPNIFVLFVTLYFFYTFTHLNKFRNILGFILTLSAIVLTFSRGGYVGIVLGAVLLLFIGKNYGKKIKIVMGVCIIVIIAYYFQNQLPINPFEQLENRFSSIGSDGGSGRNVLWANAWHTFTQHPLLGIGINSTLSYSLDQGELLARYIHNTYLEILSELGIVGFITYFSFCIMLLYTSLKLIKHKVYFFLPVFVALFVQMFFLSVEYNEMFYLCVVLLYRYAKEYKING</sequence>
<evidence type="ECO:0000256" key="5">
    <source>
        <dbReference type="SAM" id="Phobius"/>
    </source>
</evidence>
<dbReference type="EMBL" id="CP023483">
    <property type="protein sequence ID" value="ATF26158.1"/>
    <property type="molecule type" value="Genomic_DNA"/>
</dbReference>
<feature type="transmembrane region" description="Helical" evidence="5">
    <location>
        <begin position="329"/>
        <end position="349"/>
    </location>
</feature>
<accession>A0A1D2K0M8</accession>
<feature type="transmembrane region" description="Helical" evidence="5">
    <location>
        <begin position="12"/>
        <end position="32"/>
    </location>
</feature>
<dbReference type="AlphaFoldDB" id="A0A1D2K0M8"/>
<dbReference type="EMBL" id="OUNC01000067">
    <property type="protein sequence ID" value="SPP30200.1"/>
    <property type="molecule type" value="Genomic_DNA"/>
</dbReference>
<organism evidence="7 9">
    <name type="scientific">Brochothrix thermosphacta</name>
    <name type="common">Microbacterium thermosphactum</name>
    <dbReference type="NCBI Taxonomy" id="2756"/>
    <lineage>
        <taxon>Bacteria</taxon>
        <taxon>Bacillati</taxon>
        <taxon>Bacillota</taxon>
        <taxon>Bacilli</taxon>
        <taxon>Bacillales</taxon>
        <taxon>Listeriaceae</taxon>
        <taxon>Brochothrix</taxon>
    </lineage>
</organism>
<comment type="subcellular location">
    <subcellularLocation>
        <location evidence="1">Membrane</location>
        <topology evidence="1">Multi-pass membrane protein</topology>
    </subcellularLocation>
</comment>
<dbReference type="Proteomes" id="UP000270190">
    <property type="component" value="Unassembled WGS sequence"/>
</dbReference>
<evidence type="ECO:0000313" key="7">
    <source>
        <dbReference type="EMBL" id="ATF26158.1"/>
    </source>
</evidence>
<dbReference type="PANTHER" id="PTHR37422">
    <property type="entry name" value="TEICHURONIC ACID BIOSYNTHESIS PROTEIN TUAE"/>
    <property type="match status" value="1"/>
</dbReference>
<keyword evidence="3 5" id="KW-1133">Transmembrane helix</keyword>
<dbReference type="InterPro" id="IPR051533">
    <property type="entry name" value="WaaL-like"/>
</dbReference>
<evidence type="ECO:0000313" key="10">
    <source>
        <dbReference type="Proteomes" id="UP000270190"/>
    </source>
</evidence>
<dbReference type="InterPro" id="IPR007016">
    <property type="entry name" value="O-antigen_ligase-rel_domated"/>
</dbReference>
<evidence type="ECO:0000313" key="9">
    <source>
        <dbReference type="Proteomes" id="UP000243591"/>
    </source>
</evidence>
<dbReference type="STRING" id="2756.BFR44_09955"/>
<dbReference type="Pfam" id="PF04932">
    <property type="entry name" value="Wzy_C"/>
    <property type="match status" value="1"/>
</dbReference>
<dbReference type="GO" id="GO:0016020">
    <property type="term" value="C:membrane"/>
    <property type="evidence" value="ECO:0007669"/>
    <property type="project" value="UniProtKB-SubCell"/>
</dbReference>
<reference evidence="8" key="3">
    <citation type="submission" date="2018-04" db="EMBL/GenBank/DDBJ databases">
        <authorList>
            <person name="Go L.Y."/>
            <person name="Mitchell J.A."/>
        </authorList>
    </citation>
    <scope>NUCLEOTIDE SEQUENCE</scope>
    <source>
        <strain evidence="8">BSAS1 3</strain>
    </source>
</reference>
<keyword evidence="4 5" id="KW-0472">Membrane</keyword>
<evidence type="ECO:0000256" key="1">
    <source>
        <dbReference type="ARBA" id="ARBA00004141"/>
    </source>
</evidence>
<gene>
    <name evidence="8" type="ORF">BTBSAS_70051</name>
    <name evidence="7" type="ORF">CNY62_07005</name>
</gene>
<protein>
    <submittedName>
        <fullName evidence="8">Putative polymerase of teichuronic acid repeating units, TuaE</fullName>
    </submittedName>
</protein>
<evidence type="ECO:0000256" key="3">
    <source>
        <dbReference type="ARBA" id="ARBA00022989"/>
    </source>
</evidence>
<feature type="transmembrane region" description="Helical" evidence="5">
    <location>
        <begin position="236"/>
        <end position="253"/>
    </location>
</feature>
<dbReference type="Proteomes" id="UP000243591">
    <property type="component" value="Chromosome"/>
</dbReference>
<evidence type="ECO:0000256" key="4">
    <source>
        <dbReference type="ARBA" id="ARBA00023136"/>
    </source>
</evidence>
<evidence type="ECO:0000256" key="2">
    <source>
        <dbReference type="ARBA" id="ARBA00022692"/>
    </source>
</evidence>
<keyword evidence="2 5" id="KW-0812">Transmembrane</keyword>
<feature type="transmembrane region" description="Helical" evidence="5">
    <location>
        <begin position="115"/>
        <end position="136"/>
    </location>
</feature>
<feature type="transmembrane region" description="Helical" evidence="5">
    <location>
        <begin position="356"/>
        <end position="375"/>
    </location>
</feature>
<reference evidence="10" key="2">
    <citation type="submission" date="2018-04" db="EMBL/GenBank/DDBJ databases">
        <authorList>
            <person name="Illikoud N."/>
        </authorList>
    </citation>
    <scope>NUCLEOTIDE SEQUENCE [LARGE SCALE GENOMIC DNA]</scope>
</reference>
<evidence type="ECO:0000313" key="8">
    <source>
        <dbReference type="EMBL" id="SPP30200.1"/>
    </source>
</evidence>
<feature type="transmembrane region" description="Helical" evidence="5">
    <location>
        <begin position="60"/>
        <end position="80"/>
    </location>
</feature>
<feature type="transmembrane region" description="Helical" evidence="5">
    <location>
        <begin position="86"/>
        <end position="103"/>
    </location>
</feature>
<reference evidence="7 9" key="1">
    <citation type="submission" date="2017-09" db="EMBL/GenBank/DDBJ databases">
        <title>Complete Genome Sequences of Two Strains of the Meat Spoilage Bacterium Brochothrix thermosphacta Isolated from Ground Chicken.</title>
        <authorList>
            <person name="Paoli G.C."/>
            <person name="Wijey C."/>
            <person name="Chen C.-Y."/>
            <person name="Nguyen L."/>
            <person name="Yan X."/>
            <person name="Irwin P.L."/>
        </authorList>
    </citation>
    <scope>NUCLEOTIDE SEQUENCE [LARGE SCALE GENOMIC DNA]</scope>
    <source>
        <strain evidence="7 9">BI</strain>
    </source>
</reference>
<feature type="domain" description="O-antigen ligase-related" evidence="6">
    <location>
        <begin position="198"/>
        <end position="338"/>
    </location>
</feature>
<dbReference type="PANTHER" id="PTHR37422:SF17">
    <property type="entry name" value="O-ANTIGEN LIGASE"/>
    <property type="match status" value="1"/>
</dbReference>
<dbReference type="OrthoDB" id="104748at2"/>
<keyword evidence="9" id="KW-1185">Reference proteome</keyword>
<name>A0A1D2K0M8_BROTH</name>
<dbReference type="GeneID" id="66537171"/>